<keyword evidence="2" id="KW-0812">Transmembrane</keyword>
<feature type="transmembrane region" description="Helical" evidence="2">
    <location>
        <begin position="218"/>
        <end position="239"/>
    </location>
</feature>
<evidence type="ECO:0000256" key="1">
    <source>
        <dbReference type="SAM" id="MobiDB-lite"/>
    </source>
</evidence>
<feature type="transmembrane region" description="Helical" evidence="2">
    <location>
        <begin position="272"/>
        <end position="297"/>
    </location>
</feature>
<evidence type="ECO:0000313" key="3">
    <source>
        <dbReference type="EMBL" id="ATG51577.1"/>
    </source>
</evidence>
<evidence type="ECO:0000313" key="4">
    <source>
        <dbReference type="Proteomes" id="UP000218165"/>
    </source>
</evidence>
<name>A0A291GN59_9MICO</name>
<accession>A0A291GN59</accession>
<feature type="transmembrane region" description="Helical" evidence="2">
    <location>
        <begin position="303"/>
        <end position="326"/>
    </location>
</feature>
<dbReference type="OrthoDB" id="121140at2"/>
<dbReference type="AlphaFoldDB" id="A0A291GN59"/>
<organism evidence="3 4">
    <name type="scientific">Brachybacterium vulturis</name>
    <dbReference type="NCBI Taxonomy" id="2017484"/>
    <lineage>
        <taxon>Bacteria</taxon>
        <taxon>Bacillati</taxon>
        <taxon>Actinomycetota</taxon>
        <taxon>Actinomycetes</taxon>
        <taxon>Micrococcales</taxon>
        <taxon>Dermabacteraceae</taxon>
        <taxon>Brachybacterium</taxon>
    </lineage>
</organism>
<reference evidence="4" key="1">
    <citation type="submission" date="2017-09" db="EMBL/GenBank/DDBJ databases">
        <title>Brachybacterium sp. VM2412.</title>
        <authorList>
            <person name="Tak E.J."/>
            <person name="Bae J.-W."/>
        </authorList>
    </citation>
    <scope>NUCLEOTIDE SEQUENCE [LARGE SCALE GENOMIC DNA]</scope>
    <source>
        <strain evidence="4">VM2412</strain>
    </source>
</reference>
<keyword evidence="2" id="KW-1133">Transmembrane helix</keyword>
<keyword evidence="2" id="KW-0472">Membrane</keyword>
<keyword evidence="4" id="KW-1185">Reference proteome</keyword>
<gene>
    <name evidence="3" type="ORF">CFK38_08610</name>
</gene>
<dbReference type="RefSeq" id="WP_096802701.1">
    <property type="nucleotide sequence ID" value="NZ_CP023563.1"/>
</dbReference>
<feature type="transmembrane region" description="Helical" evidence="2">
    <location>
        <begin position="333"/>
        <end position="352"/>
    </location>
</feature>
<protein>
    <submittedName>
        <fullName evidence="3">Glycerophosphodiester phosphodiesterase</fullName>
    </submittedName>
</protein>
<evidence type="ECO:0000256" key="2">
    <source>
        <dbReference type="SAM" id="Phobius"/>
    </source>
</evidence>
<feature type="transmembrane region" description="Helical" evidence="2">
    <location>
        <begin position="130"/>
        <end position="160"/>
    </location>
</feature>
<feature type="transmembrane region" description="Helical" evidence="2">
    <location>
        <begin position="78"/>
        <end position="102"/>
    </location>
</feature>
<dbReference type="EMBL" id="CP023563">
    <property type="protein sequence ID" value="ATG51577.1"/>
    <property type="molecule type" value="Genomic_DNA"/>
</dbReference>
<feature type="transmembrane region" description="Helical" evidence="2">
    <location>
        <begin position="181"/>
        <end position="212"/>
    </location>
</feature>
<proteinExistence type="predicted"/>
<feature type="region of interest" description="Disordered" evidence="1">
    <location>
        <begin position="1"/>
        <end position="47"/>
    </location>
</feature>
<dbReference type="Proteomes" id="UP000218165">
    <property type="component" value="Chromosome"/>
</dbReference>
<sequence>MSMSWTAPGSTAGAEPSTAPDTERSGPPPYGAPDGGRPPGGPRRELAQSMPLFPLRPLGLGEVLGAAVRIYRLRARSVLGVAAAVYGVAFVVLTFVTGASMVPMIGDMQSMMTDPAATETGGALTTVRDAVLMILSSAVTMIITMVASSLVTVALTQVAMGEAVGRPVSTAQMWATMRRRGLPAVAVGLLIGVLSLVVFLALSGLGMLPVILLQEASWLTVLPLVIGVVLGALAVLWIWARTVLAVPSLVLEDVGVLGALRRSLVLTRGRRLWRVFGTALLLYLLYMLAVQVIGGVFGTVAVIVYMAILLASSLEAIVLGMIVLTIISMAGSYAATFLLAPFLSAGFVAIYADARMRHEAWDVELLRRAREAWDADGPR</sequence>
<dbReference type="KEGG" id="brz:CFK38_08610"/>